<comment type="caution">
    <text evidence="6">The sequence shown here is derived from an EMBL/GenBank/DDBJ whole genome shotgun (WGS) entry which is preliminary data.</text>
</comment>
<feature type="region of interest" description="Disordered" evidence="4">
    <location>
        <begin position="141"/>
        <end position="163"/>
    </location>
</feature>
<evidence type="ECO:0000256" key="1">
    <source>
        <dbReference type="ARBA" id="ARBA00023015"/>
    </source>
</evidence>
<dbReference type="PRINTS" id="PR00598">
    <property type="entry name" value="HTHMARR"/>
</dbReference>
<dbReference type="GO" id="GO:0003677">
    <property type="term" value="F:DNA binding"/>
    <property type="evidence" value="ECO:0007669"/>
    <property type="project" value="UniProtKB-KW"/>
</dbReference>
<evidence type="ECO:0000313" key="6">
    <source>
        <dbReference type="EMBL" id="MBB2996463.1"/>
    </source>
</evidence>
<feature type="compositionally biased region" description="Basic and acidic residues" evidence="4">
    <location>
        <begin position="154"/>
        <end position="163"/>
    </location>
</feature>
<dbReference type="InterPro" id="IPR036388">
    <property type="entry name" value="WH-like_DNA-bd_sf"/>
</dbReference>
<keyword evidence="2 6" id="KW-0238">DNA-binding</keyword>
<dbReference type="Proteomes" id="UP000523000">
    <property type="component" value="Unassembled WGS sequence"/>
</dbReference>
<dbReference type="SUPFAM" id="SSF46785">
    <property type="entry name" value="Winged helix' DNA-binding domain"/>
    <property type="match status" value="1"/>
</dbReference>
<proteinExistence type="predicted"/>
<feature type="domain" description="HTH marR-type" evidence="5">
    <location>
        <begin position="9"/>
        <end position="144"/>
    </location>
</feature>
<evidence type="ECO:0000256" key="4">
    <source>
        <dbReference type="SAM" id="MobiDB-lite"/>
    </source>
</evidence>
<dbReference type="Gene3D" id="1.10.10.10">
    <property type="entry name" value="Winged helix-like DNA-binding domain superfamily/Winged helix DNA-binding domain"/>
    <property type="match status" value="1"/>
</dbReference>
<dbReference type="PANTHER" id="PTHR33164:SF104">
    <property type="entry name" value="TRANSCRIPTIONAL REGULATORY PROTEIN"/>
    <property type="match status" value="1"/>
</dbReference>
<dbReference type="AlphaFoldDB" id="A0A839QLH3"/>
<dbReference type="Pfam" id="PF01047">
    <property type="entry name" value="MarR"/>
    <property type="match status" value="1"/>
</dbReference>
<dbReference type="GO" id="GO:0003700">
    <property type="term" value="F:DNA-binding transcription factor activity"/>
    <property type="evidence" value="ECO:0007669"/>
    <property type="project" value="InterPro"/>
</dbReference>
<evidence type="ECO:0000256" key="2">
    <source>
        <dbReference type="ARBA" id="ARBA00023125"/>
    </source>
</evidence>
<accession>A0A839QLH3</accession>
<dbReference type="SMART" id="SM00347">
    <property type="entry name" value="HTH_MARR"/>
    <property type="match status" value="1"/>
</dbReference>
<name>A0A839QLH3_9MICC</name>
<sequence length="163" mass="18418">MPKASVREVSEAWEALFRSQVSVMRELRKLPEFKELGMGEYDVLFNLSRCEDGSSRLGDLNEHLLISQPSLSRMAERLEAKGLVTREPDPEDQRAVLVSLSDAGRALQKHIGREHVQNIHRLLGDAMTPAQFRELTKLARKISEALPRPPGTPPRRDVSGQRK</sequence>
<dbReference type="InterPro" id="IPR000835">
    <property type="entry name" value="HTH_MarR-typ"/>
</dbReference>
<dbReference type="InterPro" id="IPR023187">
    <property type="entry name" value="Tscrpt_reg_MarR-type_CS"/>
</dbReference>
<keyword evidence="3" id="KW-0804">Transcription</keyword>
<dbReference type="EMBL" id="JACHVS010000001">
    <property type="protein sequence ID" value="MBB2996463.1"/>
    <property type="molecule type" value="Genomic_DNA"/>
</dbReference>
<evidence type="ECO:0000259" key="5">
    <source>
        <dbReference type="PROSITE" id="PS50995"/>
    </source>
</evidence>
<dbReference type="RefSeq" id="WP_183511737.1">
    <property type="nucleotide sequence ID" value="NZ_BAABGK010000012.1"/>
</dbReference>
<gene>
    <name evidence="6" type="ORF">E9229_002654</name>
</gene>
<protein>
    <submittedName>
        <fullName evidence="6">DNA-binding MarR family transcriptional regulator</fullName>
    </submittedName>
</protein>
<evidence type="ECO:0000313" key="7">
    <source>
        <dbReference type="Proteomes" id="UP000523000"/>
    </source>
</evidence>
<dbReference type="InterPro" id="IPR039422">
    <property type="entry name" value="MarR/SlyA-like"/>
</dbReference>
<dbReference type="InterPro" id="IPR036390">
    <property type="entry name" value="WH_DNA-bd_sf"/>
</dbReference>
<organism evidence="6 7">
    <name type="scientific">Paeniglutamicibacter cryotolerans</name>
    <dbReference type="NCBI Taxonomy" id="670079"/>
    <lineage>
        <taxon>Bacteria</taxon>
        <taxon>Bacillati</taxon>
        <taxon>Actinomycetota</taxon>
        <taxon>Actinomycetes</taxon>
        <taxon>Micrococcales</taxon>
        <taxon>Micrococcaceae</taxon>
        <taxon>Paeniglutamicibacter</taxon>
    </lineage>
</organism>
<dbReference type="PROSITE" id="PS50995">
    <property type="entry name" value="HTH_MARR_2"/>
    <property type="match status" value="1"/>
</dbReference>
<dbReference type="GO" id="GO:0006950">
    <property type="term" value="P:response to stress"/>
    <property type="evidence" value="ECO:0007669"/>
    <property type="project" value="TreeGrafter"/>
</dbReference>
<dbReference type="PANTHER" id="PTHR33164">
    <property type="entry name" value="TRANSCRIPTIONAL REGULATOR, MARR FAMILY"/>
    <property type="match status" value="1"/>
</dbReference>
<keyword evidence="7" id="KW-1185">Reference proteome</keyword>
<evidence type="ECO:0000256" key="3">
    <source>
        <dbReference type="ARBA" id="ARBA00023163"/>
    </source>
</evidence>
<keyword evidence="1" id="KW-0805">Transcription regulation</keyword>
<reference evidence="6 7" key="1">
    <citation type="submission" date="2020-08" db="EMBL/GenBank/DDBJ databases">
        <title>Sequencing the genomes of 1000 actinobacteria strains.</title>
        <authorList>
            <person name="Klenk H.-P."/>
        </authorList>
    </citation>
    <scope>NUCLEOTIDE SEQUENCE [LARGE SCALE GENOMIC DNA]</scope>
    <source>
        <strain evidence="6 7">DSM 22826</strain>
    </source>
</reference>
<dbReference type="PROSITE" id="PS01117">
    <property type="entry name" value="HTH_MARR_1"/>
    <property type="match status" value="1"/>
</dbReference>